<feature type="transmembrane region" description="Helical" evidence="8">
    <location>
        <begin position="351"/>
        <end position="370"/>
    </location>
</feature>
<organism evidence="10 11">
    <name type="scientific">Williamsia marianensis</name>
    <dbReference type="NCBI Taxonomy" id="85044"/>
    <lineage>
        <taxon>Bacteria</taxon>
        <taxon>Bacillati</taxon>
        <taxon>Actinomycetota</taxon>
        <taxon>Actinomycetes</taxon>
        <taxon>Mycobacteriales</taxon>
        <taxon>Nocardiaceae</taxon>
        <taxon>Williamsia</taxon>
    </lineage>
</organism>
<protein>
    <submittedName>
        <fullName evidence="10">MFS transporter</fullName>
    </submittedName>
</protein>
<dbReference type="AlphaFoldDB" id="A0A2G3PSB3"/>
<feature type="domain" description="Major facilitator superfamily (MFS) profile" evidence="9">
    <location>
        <begin position="33"/>
        <end position="491"/>
    </location>
</feature>
<gene>
    <name evidence="10" type="ORF">CSW57_05550</name>
</gene>
<comment type="subcellular location">
    <subcellularLocation>
        <location evidence="1">Cell membrane</location>
        <topology evidence="1">Multi-pass membrane protein</topology>
    </subcellularLocation>
</comment>
<feature type="transmembrane region" description="Helical" evidence="8">
    <location>
        <begin position="219"/>
        <end position="238"/>
    </location>
</feature>
<dbReference type="Gene3D" id="1.20.1250.20">
    <property type="entry name" value="MFS general substrate transporter like domains"/>
    <property type="match status" value="1"/>
</dbReference>
<feature type="transmembrane region" description="Helical" evidence="8">
    <location>
        <begin position="317"/>
        <end position="339"/>
    </location>
</feature>
<keyword evidence="3" id="KW-1003">Cell membrane</keyword>
<dbReference type="PROSITE" id="PS50850">
    <property type="entry name" value="MFS"/>
    <property type="match status" value="1"/>
</dbReference>
<feature type="transmembrane region" description="Helical" evidence="8">
    <location>
        <begin position="288"/>
        <end position="311"/>
    </location>
</feature>
<dbReference type="GO" id="GO:0005886">
    <property type="term" value="C:plasma membrane"/>
    <property type="evidence" value="ECO:0007669"/>
    <property type="project" value="UniProtKB-SubCell"/>
</dbReference>
<feature type="transmembrane region" description="Helical" evidence="8">
    <location>
        <begin position="70"/>
        <end position="88"/>
    </location>
</feature>
<feature type="transmembrane region" description="Helical" evidence="8">
    <location>
        <begin position="159"/>
        <end position="180"/>
    </location>
</feature>
<name>A0A2G3PSB3_WILMA</name>
<feature type="transmembrane region" description="Helical" evidence="8">
    <location>
        <begin position="31"/>
        <end position="55"/>
    </location>
</feature>
<accession>A0A2G3PSB3</accession>
<dbReference type="PANTHER" id="PTHR42718:SF46">
    <property type="entry name" value="BLR6921 PROTEIN"/>
    <property type="match status" value="1"/>
</dbReference>
<evidence type="ECO:0000256" key="4">
    <source>
        <dbReference type="ARBA" id="ARBA00022692"/>
    </source>
</evidence>
<feature type="transmembrane region" description="Helical" evidence="8">
    <location>
        <begin position="186"/>
        <end position="207"/>
    </location>
</feature>
<dbReference type="InterPro" id="IPR011701">
    <property type="entry name" value="MFS"/>
</dbReference>
<evidence type="ECO:0000256" key="3">
    <source>
        <dbReference type="ARBA" id="ARBA00022475"/>
    </source>
</evidence>
<dbReference type="Proteomes" id="UP000225108">
    <property type="component" value="Unassembled WGS sequence"/>
</dbReference>
<evidence type="ECO:0000256" key="5">
    <source>
        <dbReference type="ARBA" id="ARBA00022989"/>
    </source>
</evidence>
<evidence type="ECO:0000313" key="10">
    <source>
        <dbReference type="EMBL" id="PHV68650.1"/>
    </source>
</evidence>
<feature type="transmembrane region" description="Helical" evidence="8">
    <location>
        <begin position="100"/>
        <end position="118"/>
    </location>
</feature>
<feature type="transmembrane region" description="Helical" evidence="8">
    <location>
        <begin position="124"/>
        <end position="147"/>
    </location>
</feature>
<proteinExistence type="predicted"/>
<keyword evidence="5 8" id="KW-1133">Transmembrane helix</keyword>
<dbReference type="SUPFAM" id="SSF103473">
    <property type="entry name" value="MFS general substrate transporter"/>
    <property type="match status" value="1"/>
</dbReference>
<dbReference type="InterPro" id="IPR036259">
    <property type="entry name" value="MFS_trans_sf"/>
</dbReference>
<feature type="transmembrane region" description="Helical" evidence="8">
    <location>
        <begin position="468"/>
        <end position="487"/>
    </location>
</feature>
<dbReference type="CDD" id="cd17321">
    <property type="entry name" value="MFS_MMR_MDR_like"/>
    <property type="match status" value="1"/>
</dbReference>
<dbReference type="Gene3D" id="1.20.1720.10">
    <property type="entry name" value="Multidrug resistance protein D"/>
    <property type="match status" value="1"/>
</dbReference>
<feature type="region of interest" description="Disordered" evidence="7">
    <location>
        <begin position="1"/>
        <end position="22"/>
    </location>
</feature>
<evidence type="ECO:0000256" key="6">
    <source>
        <dbReference type="ARBA" id="ARBA00023136"/>
    </source>
</evidence>
<evidence type="ECO:0000259" key="9">
    <source>
        <dbReference type="PROSITE" id="PS50850"/>
    </source>
</evidence>
<evidence type="ECO:0000256" key="1">
    <source>
        <dbReference type="ARBA" id="ARBA00004651"/>
    </source>
</evidence>
<dbReference type="InterPro" id="IPR020846">
    <property type="entry name" value="MFS_dom"/>
</dbReference>
<feature type="transmembrane region" description="Helical" evidence="8">
    <location>
        <begin position="376"/>
        <end position="396"/>
    </location>
</feature>
<reference evidence="10 11" key="1">
    <citation type="submission" date="2017-10" db="EMBL/GenBank/DDBJ databases">
        <title>The draft genome sequence of Williamsia sp. BULT 1.1 isolated from the semi-arid grassland soils from South Africa.</title>
        <authorList>
            <person name="Kabwe M.H."/>
            <person name="Govender N."/>
            <person name="Mutseka Lunga P."/>
            <person name="Vikram S."/>
            <person name="Makhalanyane T.P."/>
        </authorList>
    </citation>
    <scope>NUCLEOTIDE SEQUENCE [LARGE SCALE GENOMIC DNA]</scope>
    <source>
        <strain evidence="10 11">BULT 1.1</strain>
    </source>
</reference>
<dbReference type="InterPro" id="IPR005829">
    <property type="entry name" value="Sugar_transporter_CS"/>
</dbReference>
<feature type="transmembrane region" description="Helical" evidence="8">
    <location>
        <begin position="416"/>
        <end position="437"/>
    </location>
</feature>
<sequence>MTTSPVGTHVPETGSVAIDPGPANPNHQRRWLVLAIVALAQLMVVLDSTIVSIALPDAQADLGITDGDRAWVVTSYALAFGALLLLGGRIADYWGRKRSFVVGMVGFAVMSGVGGIAQNGIELFIARAGQGVFAALVAPAALAILTTTFTRDEERAKAFAVYGAISGGGAAIGLLLGGALTQYVDWRWCLLVNIPIAVVAIAAAVPVVKETKAHGDTSYDLPGAILVAVGLGSLVYGFTRAEHGWLEPDAIGFIVGGLVVLALFAVVEHRSANPLLPMSVPWHRNRGSALIGIALAGVALVGSTLYLAIYLQAVLGFSPMIAGVACLPITAFIVLASGIAAKLAVAVGPKVPMAIGPVVAAAGLLLLAQVDVDSSYWTGVFPALGVFGFGMGLLMVPVQNVALIGVRDHDAGAASALSSAGLQVGAALGTALLTTVYTSAKTDALPSNPATSDATSFLAAEVSGYTSAFAWAAGLLVLVTPVVLILTRVKKHDLPAQSAVHMG</sequence>
<keyword evidence="2" id="KW-0813">Transport</keyword>
<evidence type="ECO:0000256" key="8">
    <source>
        <dbReference type="SAM" id="Phobius"/>
    </source>
</evidence>
<dbReference type="PANTHER" id="PTHR42718">
    <property type="entry name" value="MAJOR FACILITATOR SUPERFAMILY MULTIDRUG TRANSPORTER MFSC"/>
    <property type="match status" value="1"/>
</dbReference>
<evidence type="ECO:0000256" key="7">
    <source>
        <dbReference type="SAM" id="MobiDB-lite"/>
    </source>
</evidence>
<dbReference type="Pfam" id="PF07690">
    <property type="entry name" value="MFS_1"/>
    <property type="match status" value="1"/>
</dbReference>
<dbReference type="EMBL" id="PEBD01000004">
    <property type="protein sequence ID" value="PHV68650.1"/>
    <property type="molecule type" value="Genomic_DNA"/>
</dbReference>
<dbReference type="RefSeq" id="WP_099381765.1">
    <property type="nucleotide sequence ID" value="NZ_PEBD01000004.1"/>
</dbReference>
<dbReference type="PROSITE" id="PS00216">
    <property type="entry name" value="SUGAR_TRANSPORT_1"/>
    <property type="match status" value="1"/>
</dbReference>
<dbReference type="NCBIfam" id="TIGR00711">
    <property type="entry name" value="efflux_EmrB"/>
    <property type="match status" value="1"/>
</dbReference>
<keyword evidence="6 8" id="KW-0472">Membrane</keyword>
<evidence type="ECO:0000313" key="11">
    <source>
        <dbReference type="Proteomes" id="UP000225108"/>
    </source>
</evidence>
<dbReference type="InterPro" id="IPR004638">
    <property type="entry name" value="EmrB-like"/>
</dbReference>
<feature type="transmembrane region" description="Helical" evidence="8">
    <location>
        <begin position="250"/>
        <end position="267"/>
    </location>
</feature>
<keyword evidence="4 8" id="KW-0812">Transmembrane</keyword>
<evidence type="ECO:0000256" key="2">
    <source>
        <dbReference type="ARBA" id="ARBA00022448"/>
    </source>
</evidence>
<comment type="caution">
    <text evidence="10">The sequence shown here is derived from an EMBL/GenBank/DDBJ whole genome shotgun (WGS) entry which is preliminary data.</text>
</comment>
<dbReference type="GO" id="GO:0022857">
    <property type="term" value="F:transmembrane transporter activity"/>
    <property type="evidence" value="ECO:0007669"/>
    <property type="project" value="InterPro"/>
</dbReference>